<dbReference type="Proteomes" id="UP000244081">
    <property type="component" value="Unassembled WGS sequence"/>
</dbReference>
<dbReference type="EMBL" id="QAYG01000006">
    <property type="protein sequence ID" value="PTW59716.1"/>
    <property type="molecule type" value="Genomic_DNA"/>
</dbReference>
<organism evidence="1 2">
    <name type="scientific">Breoghania corrubedonensis</name>
    <dbReference type="NCBI Taxonomy" id="665038"/>
    <lineage>
        <taxon>Bacteria</taxon>
        <taxon>Pseudomonadati</taxon>
        <taxon>Pseudomonadota</taxon>
        <taxon>Alphaproteobacteria</taxon>
        <taxon>Hyphomicrobiales</taxon>
        <taxon>Stappiaceae</taxon>
        <taxon>Breoghania</taxon>
    </lineage>
</organism>
<sequence>MRTGDLIFSAIGHEDNAISAVTVGYRGARLNHMGVVAIASFGDFVLEAFYPEVKLTPFENFARRSRDDAGRERLMVGRLDESHTALIEPALNYGLALCEMPYDELYLTGNGALYCSELVVNMFRHANGGAPFFIEEPMSFRDIETGKPHPTWIEYYACFGMDVPEGAPGSNPGAISRDDRLEIYDITGPIPGLEQELL</sequence>
<proteinExistence type="predicted"/>
<dbReference type="InterPro" id="IPR038765">
    <property type="entry name" value="Papain-like_cys_pep_sf"/>
</dbReference>
<name>A0A2T5V7K6_9HYPH</name>
<protein>
    <submittedName>
        <fullName evidence="1">Permuted papain-like amidase YaeF/Yiix C92 family enzyme</fullName>
    </submittedName>
</protein>
<evidence type="ECO:0000313" key="2">
    <source>
        <dbReference type="Proteomes" id="UP000244081"/>
    </source>
</evidence>
<dbReference type="AlphaFoldDB" id="A0A2T5V7K6"/>
<dbReference type="SUPFAM" id="SSF54001">
    <property type="entry name" value="Cysteine proteinases"/>
    <property type="match status" value="1"/>
</dbReference>
<accession>A0A2T5V7K6</accession>
<gene>
    <name evidence="1" type="ORF">C8N35_106100</name>
</gene>
<comment type="caution">
    <text evidence="1">The sequence shown here is derived from an EMBL/GenBank/DDBJ whole genome shotgun (WGS) entry which is preliminary data.</text>
</comment>
<dbReference type="InterPro" id="IPR024453">
    <property type="entry name" value="Peptidase_C92"/>
</dbReference>
<evidence type="ECO:0000313" key="1">
    <source>
        <dbReference type="EMBL" id="PTW59716.1"/>
    </source>
</evidence>
<dbReference type="OrthoDB" id="195541at2"/>
<dbReference type="Gene3D" id="3.90.1720.10">
    <property type="entry name" value="endopeptidase domain like (from Nostoc punctiforme)"/>
    <property type="match status" value="1"/>
</dbReference>
<dbReference type="Pfam" id="PF05708">
    <property type="entry name" value="Peptidase_C92"/>
    <property type="match status" value="1"/>
</dbReference>
<keyword evidence="2" id="KW-1185">Reference proteome</keyword>
<dbReference type="RefSeq" id="WP_107990673.1">
    <property type="nucleotide sequence ID" value="NZ_QAYG01000006.1"/>
</dbReference>
<reference evidence="1 2" key="1">
    <citation type="submission" date="2018-04" db="EMBL/GenBank/DDBJ databases">
        <title>Genomic Encyclopedia of Archaeal and Bacterial Type Strains, Phase II (KMG-II): from individual species to whole genera.</title>
        <authorList>
            <person name="Goeker M."/>
        </authorList>
    </citation>
    <scope>NUCLEOTIDE SEQUENCE [LARGE SCALE GENOMIC DNA]</scope>
    <source>
        <strain evidence="1 2">DSM 23382</strain>
    </source>
</reference>